<dbReference type="Proteomes" id="UP000028525">
    <property type="component" value="Unassembled WGS sequence"/>
</dbReference>
<dbReference type="AlphaFoldDB" id="A0A084JRK1"/>
<accession>A0A084JRK1</accession>
<gene>
    <name evidence="2" type="ORF">IO98_02610</name>
</gene>
<keyword evidence="3" id="KW-1185">Reference proteome</keyword>
<proteinExistence type="predicted"/>
<keyword evidence="1" id="KW-0472">Membrane</keyword>
<evidence type="ECO:0000313" key="2">
    <source>
        <dbReference type="EMBL" id="KEZ91585.1"/>
    </source>
</evidence>
<sequence length="421" mass="47358">MSQTFFDLREFIIIVLKKLKMTIGITLTLTVVMALYRFIPLMIQYINYDNITAEQMMNADVDFPYYYQARRTLYIEPVYEAIGQTYIDKSKQILETYGAVQFNDEVIGPIVDEYYIDMAAYYNENQDAQLEYHYITSAQKKNFLTENFYEAFTISLPSDHIINLSVKTPNEELSNTLLEAWERNLNKYVEGVLGKYDYKITVGQVGKTVPQSFTGGAEISPSSTQSIKHRNSMSFIAARTIKGGIWGIGVGILISIVISFFTYALSTKIEYESDLSPFSFPVIASIRREKKKGLGFINRMVDKLEGNAADCYSLETAANITAEYVNASQGPNSIVLLTGDICNIELESLCDLLNKLSAGEKMSFICGTDILTNAGTFKKTKDADKVIVVSQIGVSYKESIKKSVDLIRSIDKQILGFVLIK</sequence>
<comment type="caution">
    <text evidence="2">The sequence shown here is derived from an EMBL/GenBank/DDBJ whole genome shotgun (WGS) entry which is preliminary data.</text>
</comment>
<protein>
    <submittedName>
        <fullName evidence="2">Uncharacterized protein</fullName>
    </submittedName>
</protein>
<name>A0A084JRK1_9FIRM</name>
<dbReference type="RefSeq" id="WP_038277595.1">
    <property type="nucleotide sequence ID" value="NZ_JPME01000003.1"/>
</dbReference>
<organism evidence="2 3">
    <name type="scientific">Lacrimispora celerecrescens</name>
    <dbReference type="NCBI Taxonomy" id="29354"/>
    <lineage>
        <taxon>Bacteria</taxon>
        <taxon>Bacillati</taxon>
        <taxon>Bacillota</taxon>
        <taxon>Clostridia</taxon>
        <taxon>Lachnospirales</taxon>
        <taxon>Lachnospiraceae</taxon>
        <taxon>Lacrimispora</taxon>
    </lineage>
</organism>
<reference evidence="2 3" key="1">
    <citation type="submission" date="2014-07" db="EMBL/GenBank/DDBJ databases">
        <title>Draft genome of Clostridium celerecrescens 152B isolated from sediments associated with methane hydrate from Krishna Godavari basin.</title>
        <authorList>
            <person name="Honkalas V.S."/>
            <person name="Dabir A.P."/>
            <person name="Arora P."/>
            <person name="Dhakephalkar P.K."/>
        </authorList>
    </citation>
    <scope>NUCLEOTIDE SEQUENCE [LARGE SCALE GENOMIC DNA]</scope>
    <source>
        <strain evidence="2 3">152B</strain>
    </source>
</reference>
<feature type="transmembrane region" description="Helical" evidence="1">
    <location>
        <begin position="243"/>
        <end position="265"/>
    </location>
</feature>
<feature type="transmembrane region" description="Helical" evidence="1">
    <location>
        <begin position="21"/>
        <end position="39"/>
    </location>
</feature>
<evidence type="ECO:0000256" key="1">
    <source>
        <dbReference type="SAM" id="Phobius"/>
    </source>
</evidence>
<keyword evidence="1" id="KW-0812">Transmembrane</keyword>
<keyword evidence="1" id="KW-1133">Transmembrane helix</keyword>
<dbReference type="EMBL" id="JPME01000003">
    <property type="protein sequence ID" value="KEZ91585.1"/>
    <property type="molecule type" value="Genomic_DNA"/>
</dbReference>
<evidence type="ECO:0000313" key="3">
    <source>
        <dbReference type="Proteomes" id="UP000028525"/>
    </source>
</evidence>